<dbReference type="Pfam" id="PF07833">
    <property type="entry name" value="Cu_amine_oxidN1"/>
    <property type="match status" value="1"/>
</dbReference>
<organism evidence="3 4">
    <name type="scientific">Paenibacillus pinisoli</name>
    <dbReference type="NCBI Taxonomy" id="1276110"/>
    <lineage>
        <taxon>Bacteria</taxon>
        <taxon>Bacillati</taxon>
        <taxon>Bacillota</taxon>
        <taxon>Bacilli</taxon>
        <taxon>Bacillales</taxon>
        <taxon>Paenibacillaceae</taxon>
        <taxon>Paenibacillus</taxon>
    </lineage>
</organism>
<evidence type="ECO:0000313" key="4">
    <source>
        <dbReference type="Proteomes" id="UP000267798"/>
    </source>
</evidence>
<dbReference type="InterPro" id="IPR036582">
    <property type="entry name" value="Mao_N_sf"/>
</dbReference>
<feature type="signal peptide" evidence="1">
    <location>
        <begin position="1"/>
        <end position="34"/>
    </location>
</feature>
<keyword evidence="4" id="KW-1185">Reference proteome</keyword>
<dbReference type="Gene3D" id="3.30.457.10">
    <property type="entry name" value="Copper amine oxidase-like, N-terminal domain"/>
    <property type="match status" value="1"/>
</dbReference>
<dbReference type="SUPFAM" id="SSF55383">
    <property type="entry name" value="Copper amine oxidase, domain N"/>
    <property type="match status" value="1"/>
</dbReference>
<evidence type="ECO:0000259" key="2">
    <source>
        <dbReference type="Pfam" id="PF07833"/>
    </source>
</evidence>
<name>A0A3A6PLC3_9BACL</name>
<dbReference type="Proteomes" id="UP000267798">
    <property type="component" value="Unassembled WGS sequence"/>
</dbReference>
<feature type="chain" id="PRO_5017433214" evidence="1">
    <location>
        <begin position="35"/>
        <end position="388"/>
    </location>
</feature>
<dbReference type="EMBL" id="QXQB01000003">
    <property type="protein sequence ID" value="RJX39159.1"/>
    <property type="molecule type" value="Genomic_DNA"/>
</dbReference>
<feature type="domain" description="Copper amine oxidase-like N-terminal" evidence="2">
    <location>
        <begin position="44"/>
        <end position="149"/>
    </location>
</feature>
<dbReference type="OrthoDB" id="2578443at2"/>
<proteinExistence type="predicted"/>
<gene>
    <name evidence="3" type="ORF">D3P09_16840</name>
</gene>
<dbReference type="InterPro" id="IPR012854">
    <property type="entry name" value="Cu_amine_oxidase-like_N"/>
</dbReference>
<reference evidence="3 4" key="1">
    <citation type="submission" date="2018-09" db="EMBL/GenBank/DDBJ databases">
        <title>Paenibacillus aracenensis nov. sp. isolated from a cave in southern Spain.</title>
        <authorList>
            <person name="Jurado V."/>
            <person name="Gutierrez-Patricio S."/>
            <person name="Gonzalez-Pimentel J.L."/>
            <person name="Miller A.Z."/>
            <person name="Laiz L."/>
            <person name="Saiz-Jimenez C."/>
        </authorList>
    </citation>
    <scope>NUCLEOTIDE SEQUENCE [LARGE SCALE GENOMIC DNA]</scope>
    <source>
        <strain evidence="3 4">JCM 19203</strain>
    </source>
</reference>
<comment type="caution">
    <text evidence="3">The sequence shown here is derived from an EMBL/GenBank/DDBJ whole genome shotgun (WGS) entry which is preliminary data.</text>
</comment>
<accession>A0A3A6PLC3</accession>
<evidence type="ECO:0000256" key="1">
    <source>
        <dbReference type="SAM" id="SignalP"/>
    </source>
</evidence>
<sequence>MAMEELRMKQSKWVLALMLSVALMATVWPGEADAAGKPVTVTHNNGEVELQNPPILQNGTTQLPLREIGNLLNSKTTWIPEGKRIVITNPQARIELALGSKQAKVNGKNVELRTVPYNKNGVVYVPVRFISEAFGAQVDWHEKERRVNITMETKYIYTTQDATSYWLEKTNGKLYSASNADSAKLIADTKAEVLGSSEFTVESLSANVHVLQVYDSFGEPGFNNVIYKLVIANQKLTLETRTFYYWHPNNNIERSANNNALLIDGATLYEMNLEGELVGKHDLKALTGYEDKDYQVEWFDDNYMVVRPERTGWLTLVDRNTKETTLLAEAVLDEETWGIFQSLEKIGYEFSRWDGLKVVEIKDNKLILAHYLFIDNVITQYVFDLSNQ</sequence>
<keyword evidence="1" id="KW-0732">Signal</keyword>
<protein>
    <submittedName>
        <fullName evidence="3">Copper amine oxidase N-terminal domain-containing protein</fullName>
    </submittedName>
</protein>
<dbReference type="AlphaFoldDB" id="A0A3A6PLC3"/>
<evidence type="ECO:0000313" key="3">
    <source>
        <dbReference type="EMBL" id="RJX39159.1"/>
    </source>
</evidence>